<name>A0A316U4S7_9BASI</name>
<dbReference type="STRING" id="1684307.A0A316U4S7"/>
<proteinExistence type="predicted"/>
<sequence length="535" mass="58346">MAPSASSQASTLPSEGKKRAVAALLDSDGEEIEVLSVALNKVPRTQKELTDPKPSSSASGSISKPVHSFFSKPGSSSSTGAGAAGERIKWLPSIGSEQSCLVGEFKDALRSVAKTSKASGSKRQRIAAFDLDGNLIETSSGRAAYNFVDENDFRIWGRTPKERTVVKNKLHEEHQAGSLILVLTNQLNLDQKAARLKTWKARLGLILRQLDVPAVVFAGTRRDAYRKPGAGWVEELRAMWSAAGGTKELDIDPGMPADHDDQTRSFFVGDAAGRTAVGKKARDFADTDRKLAHNLGWRFLTPEEYFAGEEKAAFEWSGHRPATPPADGSSSSSKAILQDLRRRLLDSASTASKPSLVILVGPQASGKSFFAKKLEAESGGHWVRVNQDALKTKEKCLKVAEEALKAGKSVIVDNTNPAKATRALYTALGKRYEVEKVVCVHFDLTLEEAQHNDAFRSKRWLFPSQLHASSKAREALPPPMPSIAFNSYYKVLEKPQVGASAVGGALEEGFDEVLRVGFEFEGDEEEQKAWRMWYS</sequence>
<reference evidence="2 3" key="1">
    <citation type="journal article" date="2018" name="Mol. Biol. Evol.">
        <title>Broad Genomic Sampling Reveals a Smut Pathogenic Ancestry of the Fungal Clade Ustilaginomycotina.</title>
        <authorList>
            <person name="Kijpornyongpan T."/>
            <person name="Mondo S.J."/>
            <person name="Barry K."/>
            <person name="Sandor L."/>
            <person name="Lee J."/>
            <person name="Lipzen A."/>
            <person name="Pangilinan J."/>
            <person name="LaButti K."/>
            <person name="Hainaut M."/>
            <person name="Henrissat B."/>
            <person name="Grigoriev I.V."/>
            <person name="Spatafora J.W."/>
            <person name="Aime M.C."/>
        </authorList>
    </citation>
    <scope>NUCLEOTIDE SEQUENCE [LARGE SCALE GENOMIC DNA]</scope>
    <source>
        <strain evidence="2 3">MCA 4718</strain>
    </source>
</reference>
<dbReference type="GO" id="GO:0046404">
    <property type="term" value="F:ATP-dependent polydeoxyribonucleotide 5'-hydroxyl-kinase activity"/>
    <property type="evidence" value="ECO:0007669"/>
    <property type="project" value="TreeGrafter"/>
</dbReference>
<dbReference type="PANTHER" id="PTHR12083:SF9">
    <property type="entry name" value="BIFUNCTIONAL POLYNUCLEOTIDE PHOSPHATASE_KINASE"/>
    <property type="match status" value="1"/>
</dbReference>
<dbReference type="RefSeq" id="XP_025347407.1">
    <property type="nucleotide sequence ID" value="XM_025493857.1"/>
</dbReference>
<dbReference type="InterPro" id="IPR027417">
    <property type="entry name" value="P-loop_NTPase"/>
</dbReference>
<dbReference type="OrthoDB" id="19045at2759"/>
<dbReference type="InterPro" id="IPR013954">
    <property type="entry name" value="PNK3P"/>
</dbReference>
<feature type="region of interest" description="Disordered" evidence="1">
    <location>
        <begin position="41"/>
        <end position="82"/>
    </location>
</feature>
<dbReference type="Gene3D" id="3.40.50.300">
    <property type="entry name" value="P-loop containing nucleotide triphosphate hydrolases"/>
    <property type="match status" value="1"/>
</dbReference>
<dbReference type="GO" id="GO:0046403">
    <property type="term" value="F:polynucleotide 3'-phosphatase activity"/>
    <property type="evidence" value="ECO:0007669"/>
    <property type="project" value="TreeGrafter"/>
</dbReference>
<dbReference type="SUPFAM" id="SSF56784">
    <property type="entry name" value="HAD-like"/>
    <property type="match status" value="1"/>
</dbReference>
<dbReference type="SUPFAM" id="SSF52540">
    <property type="entry name" value="P-loop containing nucleoside triphosphate hydrolases"/>
    <property type="match status" value="1"/>
</dbReference>
<dbReference type="GeneID" id="37015591"/>
<evidence type="ECO:0000313" key="2">
    <source>
        <dbReference type="EMBL" id="PWN20247.1"/>
    </source>
</evidence>
<keyword evidence="3" id="KW-1185">Reference proteome</keyword>
<dbReference type="AlphaFoldDB" id="A0A316U4S7"/>
<evidence type="ECO:0000313" key="3">
    <source>
        <dbReference type="Proteomes" id="UP000245942"/>
    </source>
</evidence>
<dbReference type="GO" id="GO:0006281">
    <property type="term" value="P:DNA repair"/>
    <property type="evidence" value="ECO:0007669"/>
    <property type="project" value="TreeGrafter"/>
</dbReference>
<dbReference type="InterPro" id="IPR023214">
    <property type="entry name" value="HAD_sf"/>
</dbReference>
<evidence type="ECO:0000256" key="1">
    <source>
        <dbReference type="SAM" id="MobiDB-lite"/>
    </source>
</evidence>
<dbReference type="PANTHER" id="PTHR12083">
    <property type="entry name" value="BIFUNCTIONAL POLYNUCLEOTIDE PHOSPHATASE/KINASE"/>
    <property type="match status" value="1"/>
</dbReference>
<organism evidence="2 3">
    <name type="scientific">Pseudomicrostroma glucosiphilum</name>
    <dbReference type="NCBI Taxonomy" id="1684307"/>
    <lineage>
        <taxon>Eukaryota</taxon>
        <taxon>Fungi</taxon>
        <taxon>Dikarya</taxon>
        <taxon>Basidiomycota</taxon>
        <taxon>Ustilaginomycotina</taxon>
        <taxon>Exobasidiomycetes</taxon>
        <taxon>Microstromatales</taxon>
        <taxon>Microstromatales incertae sedis</taxon>
        <taxon>Pseudomicrostroma</taxon>
    </lineage>
</organism>
<dbReference type="Proteomes" id="UP000245942">
    <property type="component" value="Unassembled WGS sequence"/>
</dbReference>
<accession>A0A316U4S7</accession>
<dbReference type="Pfam" id="PF13671">
    <property type="entry name" value="AAA_33"/>
    <property type="match status" value="1"/>
</dbReference>
<dbReference type="Gene3D" id="3.40.50.1000">
    <property type="entry name" value="HAD superfamily/HAD-like"/>
    <property type="match status" value="1"/>
</dbReference>
<dbReference type="Pfam" id="PF08645">
    <property type="entry name" value="PNK3P"/>
    <property type="match status" value="1"/>
</dbReference>
<dbReference type="InterPro" id="IPR036412">
    <property type="entry name" value="HAD-like_sf"/>
</dbReference>
<protein>
    <submittedName>
        <fullName evidence="2">PNK3P-domain-containing protein</fullName>
    </submittedName>
</protein>
<gene>
    <name evidence="2" type="ORF">BCV69DRAFT_294004</name>
</gene>
<dbReference type="GO" id="GO:0003690">
    <property type="term" value="F:double-stranded DNA binding"/>
    <property type="evidence" value="ECO:0007669"/>
    <property type="project" value="TreeGrafter"/>
</dbReference>
<dbReference type="EMBL" id="KZ819328">
    <property type="protein sequence ID" value="PWN20247.1"/>
    <property type="molecule type" value="Genomic_DNA"/>
</dbReference>